<accession>A0AB35K1W2</accession>
<organism evidence="1 2">
    <name type="scientific">Acinetobacter lactucae</name>
    <dbReference type="NCBI Taxonomy" id="1785128"/>
    <lineage>
        <taxon>Bacteria</taxon>
        <taxon>Pseudomonadati</taxon>
        <taxon>Pseudomonadota</taxon>
        <taxon>Gammaproteobacteria</taxon>
        <taxon>Moraxellales</taxon>
        <taxon>Moraxellaceae</taxon>
        <taxon>Acinetobacter</taxon>
        <taxon>Acinetobacter calcoaceticus/baumannii complex</taxon>
    </lineage>
</organism>
<dbReference type="Gene3D" id="3.30.370.20">
    <property type="match status" value="1"/>
</dbReference>
<reference evidence="1" key="1">
    <citation type="submission" date="2022-12" db="EMBL/GenBank/DDBJ databases">
        <title>Acinetobacter lactucae: Emerging opportunistic pathogenic species of genus Acinetobacter isolated from immunocompromised patients in clinical settings of India.</title>
        <authorList>
            <person name="Amar A.K."/>
            <person name="Sawant A.R."/>
            <person name="Meera M."/>
            <person name="Tomar A."/>
            <person name="Sistla S."/>
            <person name="Prashanth K."/>
        </authorList>
    </citation>
    <scope>NUCLEOTIDE SEQUENCE</scope>
    <source>
        <strain evidence="1">PKAL1828C</strain>
    </source>
</reference>
<sequence>MLENNKLIVCLTPFQMFLAEKIISRDAGKYTLLFIEHSENEKNNYYFNLLSEKVSAAYKYNVCKSNGFLKLYFYICFLIKLYFVSSKFDTVYLSTINDKHIYILLRFFNLKKIITFDDGIGNVYKDGVYFDEDNNIINYIKDRIISHYTIYKDLENIVEANKLKLISFNDSEITNNGTTNKISIFLGQPYEEFMGEDFDFGQLNEILTLYNIKYYFPHPRESIVYNGYEYIKTHFIFEDYILDLLKENSNLEVSIYTFLSSAALNVADYKRVKVFTLGDSDLLIRYRRLYDIFSKKGIPNLEVEFKL</sequence>
<dbReference type="InterPro" id="IPR012477">
    <property type="entry name" value="Glyco_transf_52"/>
</dbReference>
<evidence type="ECO:0000313" key="1">
    <source>
        <dbReference type="EMBL" id="MDD9319471.1"/>
    </source>
</evidence>
<dbReference type="RefSeq" id="WP_274567121.1">
    <property type="nucleotide sequence ID" value="NZ_JALNTF010000007.1"/>
</dbReference>
<dbReference type="Pfam" id="PF07922">
    <property type="entry name" value="Glyco_transf_52"/>
    <property type="match status" value="1"/>
</dbReference>
<proteinExistence type="predicted"/>
<protein>
    <submittedName>
        <fullName evidence="1">Glycosyltransferase family 52</fullName>
    </submittedName>
</protein>
<dbReference type="EMBL" id="JALNTG010000014">
    <property type="protein sequence ID" value="MDD9319471.1"/>
    <property type="molecule type" value="Genomic_DNA"/>
</dbReference>
<gene>
    <name evidence="1" type="ORF">M0O54_04905</name>
</gene>
<comment type="caution">
    <text evidence="1">The sequence shown here is derived from an EMBL/GenBank/DDBJ whole genome shotgun (WGS) entry which is preliminary data.</text>
</comment>
<dbReference type="AlphaFoldDB" id="A0AB35K1W2"/>
<evidence type="ECO:0000313" key="2">
    <source>
        <dbReference type="Proteomes" id="UP001150055"/>
    </source>
</evidence>
<dbReference type="Proteomes" id="UP001150055">
    <property type="component" value="Unassembled WGS sequence"/>
</dbReference>
<name>A0AB35K1W2_9GAMM</name>